<sequence>MTSEFIPRASLDSFHPGLVDAELKSLKLLSRRLQSSLTILGAELQLLRRLYYKNKNQHRGALFWRNVSELQRYLHKLEDLNLQDSIITLRNAFYGTTAASSSSMKGTWTHCPGRRYLSKIAAQYHVATQLLNKVDNIQNAFLAMVLTSVSIHSYPKSV</sequence>
<dbReference type="AlphaFoldDB" id="A0A0D2MA48"/>
<dbReference type="PANTHER" id="PTHR34786">
    <property type="entry name" value="OS09G0504900 PROTEIN"/>
    <property type="match status" value="1"/>
</dbReference>
<organism evidence="2 3">
    <name type="scientific">Hypholoma sublateritium (strain FD-334 SS-4)</name>
    <dbReference type="NCBI Taxonomy" id="945553"/>
    <lineage>
        <taxon>Eukaryota</taxon>
        <taxon>Fungi</taxon>
        <taxon>Dikarya</taxon>
        <taxon>Basidiomycota</taxon>
        <taxon>Agaricomycotina</taxon>
        <taxon>Agaricomycetes</taxon>
        <taxon>Agaricomycetidae</taxon>
        <taxon>Agaricales</taxon>
        <taxon>Agaricineae</taxon>
        <taxon>Strophariaceae</taxon>
        <taxon>Hypholoma</taxon>
    </lineage>
</organism>
<feature type="domain" description="RNase MRP protein 1 RNA binding" evidence="1">
    <location>
        <begin position="46"/>
        <end position="84"/>
    </location>
</feature>
<dbReference type="STRING" id="945553.A0A0D2MA48"/>
<reference evidence="3" key="1">
    <citation type="submission" date="2014-04" db="EMBL/GenBank/DDBJ databases">
        <title>Evolutionary Origins and Diversification of the Mycorrhizal Mutualists.</title>
        <authorList>
            <consortium name="DOE Joint Genome Institute"/>
            <consortium name="Mycorrhizal Genomics Consortium"/>
            <person name="Kohler A."/>
            <person name="Kuo A."/>
            <person name="Nagy L.G."/>
            <person name="Floudas D."/>
            <person name="Copeland A."/>
            <person name="Barry K.W."/>
            <person name="Cichocki N."/>
            <person name="Veneault-Fourrey C."/>
            <person name="LaButti K."/>
            <person name="Lindquist E.A."/>
            <person name="Lipzen A."/>
            <person name="Lundell T."/>
            <person name="Morin E."/>
            <person name="Murat C."/>
            <person name="Riley R."/>
            <person name="Ohm R."/>
            <person name="Sun H."/>
            <person name="Tunlid A."/>
            <person name="Henrissat B."/>
            <person name="Grigoriev I.V."/>
            <person name="Hibbett D.S."/>
            <person name="Martin F."/>
        </authorList>
    </citation>
    <scope>NUCLEOTIDE SEQUENCE [LARGE SCALE GENOMIC DNA]</scope>
    <source>
        <strain evidence="3">FD-334 SS-4</strain>
    </source>
</reference>
<evidence type="ECO:0000259" key="1">
    <source>
        <dbReference type="Pfam" id="PF20945"/>
    </source>
</evidence>
<evidence type="ECO:0000313" key="3">
    <source>
        <dbReference type="Proteomes" id="UP000054270"/>
    </source>
</evidence>
<dbReference type="Pfam" id="PF20945">
    <property type="entry name" value="RMP1"/>
    <property type="match status" value="1"/>
</dbReference>
<dbReference type="PANTHER" id="PTHR34786:SF1">
    <property type="entry name" value="OS09G0504900 PROTEIN"/>
    <property type="match status" value="1"/>
</dbReference>
<evidence type="ECO:0000313" key="2">
    <source>
        <dbReference type="EMBL" id="KJA20193.1"/>
    </source>
</evidence>
<dbReference type="OrthoDB" id="114080at2759"/>
<accession>A0A0D2MA48</accession>
<dbReference type="OMA" id="CSAIDIF"/>
<dbReference type="EMBL" id="KN817569">
    <property type="protein sequence ID" value="KJA20193.1"/>
    <property type="molecule type" value="Genomic_DNA"/>
</dbReference>
<protein>
    <recommendedName>
        <fullName evidence="1">RNase MRP protein 1 RNA binding domain-containing protein</fullName>
    </recommendedName>
</protein>
<proteinExistence type="predicted"/>
<gene>
    <name evidence="2" type="ORF">HYPSUDRAFT_43305</name>
</gene>
<keyword evidence="3" id="KW-1185">Reference proteome</keyword>
<dbReference type="InterPro" id="IPR047204">
    <property type="entry name" value="RMP1_RBD"/>
</dbReference>
<dbReference type="Proteomes" id="UP000054270">
    <property type="component" value="Unassembled WGS sequence"/>
</dbReference>
<name>A0A0D2MA48_HYPSF</name>